<dbReference type="Gene3D" id="3.30.470.20">
    <property type="entry name" value="ATP-grasp fold, B domain"/>
    <property type="match status" value="1"/>
</dbReference>
<dbReference type="InterPro" id="IPR052032">
    <property type="entry name" value="ATP-dep_AA_Ligase"/>
</dbReference>
<dbReference type="PANTHER" id="PTHR43585:SF2">
    <property type="entry name" value="ATP-GRASP ENZYME FSQD"/>
    <property type="match status" value="1"/>
</dbReference>
<organism evidence="6 7">
    <name type="scientific">Streptomyces zagrosensis</name>
    <dbReference type="NCBI Taxonomy" id="1042984"/>
    <lineage>
        <taxon>Bacteria</taxon>
        <taxon>Bacillati</taxon>
        <taxon>Actinomycetota</taxon>
        <taxon>Actinomycetes</taxon>
        <taxon>Kitasatosporales</taxon>
        <taxon>Streptomycetaceae</taxon>
        <taxon>Streptomyces</taxon>
    </lineage>
</organism>
<evidence type="ECO:0000313" key="6">
    <source>
        <dbReference type="EMBL" id="MBB5938987.1"/>
    </source>
</evidence>
<dbReference type="SMART" id="SM01209">
    <property type="entry name" value="GARS_A"/>
    <property type="match status" value="1"/>
</dbReference>
<proteinExistence type="predicted"/>
<evidence type="ECO:0000256" key="1">
    <source>
        <dbReference type="ARBA" id="ARBA00022598"/>
    </source>
</evidence>
<feature type="domain" description="ATP-grasp" evidence="5">
    <location>
        <begin position="120"/>
        <end position="317"/>
    </location>
</feature>
<dbReference type="GO" id="GO:0016874">
    <property type="term" value="F:ligase activity"/>
    <property type="evidence" value="ECO:0007669"/>
    <property type="project" value="UniProtKB-KW"/>
</dbReference>
<comment type="caution">
    <text evidence="6">The sequence shown here is derived from an EMBL/GenBank/DDBJ whole genome shotgun (WGS) entry which is preliminary data.</text>
</comment>
<evidence type="ECO:0000256" key="4">
    <source>
        <dbReference type="PROSITE-ProRule" id="PRU00409"/>
    </source>
</evidence>
<gene>
    <name evidence="6" type="ORF">FHS42_006079</name>
</gene>
<evidence type="ECO:0000259" key="5">
    <source>
        <dbReference type="PROSITE" id="PS50975"/>
    </source>
</evidence>
<dbReference type="PANTHER" id="PTHR43585">
    <property type="entry name" value="FUMIPYRROLE BIOSYNTHESIS PROTEIN C"/>
    <property type="match status" value="1"/>
</dbReference>
<dbReference type="PROSITE" id="PS50975">
    <property type="entry name" value="ATP_GRASP"/>
    <property type="match status" value="1"/>
</dbReference>
<keyword evidence="3 4" id="KW-0067">ATP-binding</keyword>
<sequence>MSGTTETGRRETLLIIGSGYRIGHERLLAQMATEADLVLLNPEPVTWQTRWVRDAEVFDPGDESEALRLAKGLATRHRVAAVATHEEPLVVTAARLAHGLGLPGVPVAAAELARDKHRQRRLLTGTGISPTRSLLVHRADEARRAARKIGFPLMVKPRSLSGSAGVRRVDDPADLDAAFDTAVHVDKQGMTSDGILIEEFLHGYEFDVDCLVVDGTAIPVSWARKIWAYDPYPIEAGFVVGNGALGREIMTEGFDLACRSVVAAGMDRTVAHVEVKMTPNGPRIIELNARPGGDIASRVVELGRGVRLGALLAAAALGRRPEPESFADRAAGIRFLYPRTTQRFAGLAEAGELRARPWVHEIRELRPHGTTVTPPPEDLWGRVGYVMATGTHADEVADRLLLAHHELRVLGPAVG</sequence>
<dbReference type="GO" id="GO:0046872">
    <property type="term" value="F:metal ion binding"/>
    <property type="evidence" value="ECO:0007669"/>
    <property type="project" value="InterPro"/>
</dbReference>
<dbReference type="RefSeq" id="WP_184577339.1">
    <property type="nucleotide sequence ID" value="NZ_JACHJL010000020.1"/>
</dbReference>
<reference evidence="6 7" key="1">
    <citation type="submission" date="2020-08" db="EMBL/GenBank/DDBJ databases">
        <title>Genomic Encyclopedia of Type Strains, Phase III (KMG-III): the genomes of soil and plant-associated and newly described type strains.</title>
        <authorList>
            <person name="Whitman W."/>
        </authorList>
    </citation>
    <scope>NUCLEOTIDE SEQUENCE [LARGE SCALE GENOMIC DNA]</scope>
    <source>
        <strain evidence="6 7">CECT 8305</strain>
    </source>
</reference>
<dbReference type="EMBL" id="JACHJL010000020">
    <property type="protein sequence ID" value="MBB5938987.1"/>
    <property type="molecule type" value="Genomic_DNA"/>
</dbReference>
<evidence type="ECO:0000313" key="7">
    <source>
        <dbReference type="Proteomes" id="UP000588098"/>
    </source>
</evidence>
<dbReference type="Proteomes" id="UP000588098">
    <property type="component" value="Unassembled WGS sequence"/>
</dbReference>
<accession>A0A7W9V1J2</accession>
<dbReference type="AlphaFoldDB" id="A0A7W9V1J2"/>
<protein>
    <submittedName>
        <fullName evidence="6">Phosphoribosylamine-glycine ligase</fullName>
    </submittedName>
</protein>
<dbReference type="GO" id="GO:0005524">
    <property type="term" value="F:ATP binding"/>
    <property type="evidence" value="ECO:0007669"/>
    <property type="project" value="UniProtKB-UniRule"/>
</dbReference>
<dbReference type="InterPro" id="IPR040570">
    <property type="entry name" value="LAL_C2"/>
</dbReference>
<dbReference type="SUPFAM" id="SSF56059">
    <property type="entry name" value="Glutathione synthetase ATP-binding domain-like"/>
    <property type="match status" value="1"/>
</dbReference>
<evidence type="ECO:0000256" key="3">
    <source>
        <dbReference type="ARBA" id="ARBA00022840"/>
    </source>
</evidence>
<keyword evidence="7" id="KW-1185">Reference proteome</keyword>
<name>A0A7W9V1J2_9ACTN</name>
<dbReference type="Pfam" id="PF13535">
    <property type="entry name" value="ATP-grasp_4"/>
    <property type="match status" value="1"/>
</dbReference>
<dbReference type="Pfam" id="PF18603">
    <property type="entry name" value="LAL_C2"/>
    <property type="match status" value="1"/>
</dbReference>
<evidence type="ECO:0000256" key="2">
    <source>
        <dbReference type="ARBA" id="ARBA00022741"/>
    </source>
</evidence>
<keyword evidence="1 6" id="KW-0436">Ligase</keyword>
<dbReference type="Gene3D" id="3.40.50.20">
    <property type="match status" value="1"/>
</dbReference>
<keyword evidence="2 4" id="KW-0547">Nucleotide-binding</keyword>
<dbReference type="InterPro" id="IPR011761">
    <property type="entry name" value="ATP-grasp"/>
</dbReference>